<proteinExistence type="predicted"/>
<dbReference type="GO" id="GO:0044284">
    <property type="term" value="C:mitochondrial crista junction"/>
    <property type="evidence" value="ECO:0007669"/>
    <property type="project" value="TreeGrafter"/>
</dbReference>
<dbReference type="Pfam" id="PF09769">
    <property type="entry name" value="ApoO"/>
    <property type="match status" value="1"/>
</dbReference>
<feature type="signal peptide" evidence="2">
    <location>
        <begin position="1"/>
        <end position="21"/>
    </location>
</feature>
<protein>
    <recommendedName>
        <fullName evidence="1">MICOS complex subunit</fullName>
    </recommendedName>
</protein>
<dbReference type="Proteomes" id="UP000076722">
    <property type="component" value="Unassembled WGS sequence"/>
</dbReference>
<evidence type="ECO:0000256" key="1">
    <source>
        <dbReference type="RuleBase" id="RU363021"/>
    </source>
</evidence>
<evidence type="ECO:0000256" key="2">
    <source>
        <dbReference type="SAM" id="SignalP"/>
    </source>
</evidence>
<organism evidence="3 4">
    <name type="scientific">Sistotremastrum niveocremeum HHB9708</name>
    <dbReference type="NCBI Taxonomy" id="1314777"/>
    <lineage>
        <taxon>Eukaryota</taxon>
        <taxon>Fungi</taxon>
        <taxon>Dikarya</taxon>
        <taxon>Basidiomycota</taxon>
        <taxon>Agaricomycotina</taxon>
        <taxon>Agaricomycetes</taxon>
        <taxon>Sistotremastrales</taxon>
        <taxon>Sistotremastraceae</taxon>
        <taxon>Sertulicium</taxon>
        <taxon>Sertulicium niveocremeum</taxon>
    </lineage>
</organism>
<dbReference type="PANTHER" id="PTHR28268:SF1">
    <property type="entry name" value="MICOS SUBUNIT MIC26"/>
    <property type="match status" value="1"/>
</dbReference>
<keyword evidence="2" id="KW-0732">Signal</keyword>
<comment type="function">
    <text evidence="1">Component of the MICOS complex, a large protein complex of the mitochondrial inner membrane that plays crucial roles in the maintenance of crista junctions, inner membrane architecture, and formation of contact sites to the outer membrane.</text>
</comment>
<dbReference type="EMBL" id="KV419428">
    <property type="protein sequence ID" value="KZS89318.1"/>
    <property type="molecule type" value="Genomic_DNA"/>
</dbReference>
<feature type="chain" id="PRO_5007852490" description="MICOS complex subunit" evidence="2">
    <location>
        <begin position="22"/>
        <end position="238"/>
    </location>
</feature>
<evidence type="ECO:0000313" key="3">
    <source>
        <dbReference type="EMBL" id="KZS89318.1"/>
    </source>
</evidence>
<dbReference type="InterPro" id="IPR033181">
    <property type="entry name" value="Mic26_fungi"/>
</dbReference>
<dbReference type="GO" id="GO:0042407">
    <property type="term" value="P:cristae formation"/>
    <property type="evidence" value="ECO:0007669"/>
    <property type="project" value="InterPro"/>
</dbReference>
<gene>
    <name evidence="3" type="ORF">SISNIDRAFT_489287</name>
</gene>
<keyword evidence="4" id="KW-1185">Reference proteome</keyword>
<sequence>MLLRPLASRRLLLSAAGVAGAASLKSDDKLPIYPASDPELVLQEVPIELEKQIGVARRHVSMIYDQGYSKVQGVVDKWISVEQRVERRIKSFKSPNEDLAPGIFYVGVASLTGSIVGRSTLLLRFLLPPIFFVASAHHFLPETTHNITSYLNSLERQYTPELAKQHDELRISTKRQLEAGRGVWEDGKTRLESGIRWSAGKIEDTTGLQLRKALGWTEEKGREVVRSVEKKAEEILSK</sequence>
<dbReference type="PANTHER" id="PTHR28268">
    <property type="entry name" value="MICOS SUBUNIT MIC26"/>
    <property type="match status" value="1"/>
</dbReference>
<keyword evidence="1" id="KW-0496">Mitochondrion</keyword>
<dbReference type="OrthoDB" id="2399148at2759"/>
<name>A0A164Q4C4_9AGAM</name>
<dbReference type="STRING" id="1314777.A0A164Q4C4"/>
<accession>A0A164Q4C4</accession>
<evidence type="ECO:0000313" key="4">
    <source>
        <dbReference type="Proteomes" id="UP000076722"/>
    </source>
</evidence>
<reference evidence="3 4" key="1">
    <citation type="journal article" date="2016" name="Mol. Biol. Evol.">
        <title>Comparative Genomics of Early-Diverging Mushroom-Forming Fungi Provides Insights into the Origins of Lignocellulose Decay Capabilities.</title>
        <authorList>
            <person name="Nagy L.G."/>
            <person name="Riley R."/>
            <person name="Tritt A."/>
            <person name="Adam C."/>
            <person name="Daum C."/>
            <person name="Floudas D."/>
            <person name="Sun H."/>
            <person name="Yadav J.S."/>
            <person name="Pangilinan J."/>
            <person name="Larsson K.H."/>
            <person name="Matsuura K."/>
            <person name="Barry K."/>
            <person name="Labutti K."/>
            <person name="Kuo R."/>
            <person name="Ohm R.A."/>
            <person name="Bhattacharya S.S."/>
            <person name="Shirouzu T."/>
            <person name="Yoshinaga Y."/>
            <person name="Martin F.M."/>
            <person name="Grigoriev I.V."/>
            <person name="Hibbett D.S."/>
        </authorList>
    </citation>
    <scope>NUCLEOTIDE SEQUENCE [LARGE SCALE GENOMIC DNA]</scope>
    <source>
        <strain evidence="3 4">HHB9708</strain>
    </source>
</reference>
<dbReference type="GO" id="GO:0061617">
    <property type="term" value="C:MICOS complex"/>
    <property type="evidence" value="ECO:0007669"/>
    <property type="project" value="UniProtKB-UniRule"/>
</dbReference>
<keyword evidence="1" id="KW-0999">Mitochondrion inner membrane</keyword>
<dbReference type="InterPro" id="IPR019166">
    <property type="entry name" value="MIC26/MIC27"/>
</dbReference>
<keyword evidence="1" id="KW-0472">Membrane</keyword>
<dbReference type="AlphaFoldDB" id="A0A164Q4C4"/>
<comment type="subcellular location">
    <subcellularLocation>
        <location evidence="1">Mitochondrion inner membrane</location>
    </subcellularLocation>
</comment>
<comment type="subunit">
    <text evidence="1">Component of the mitochondrial contact site and cristae organizing system (MICOS) complex.</text>
</comment>